<evidence type="ECO:0000313" key="17">
    <source>
        <dbReference type="EMBL" id="QDL91443.1"/>
    </source>
</evidence>
<evidence type="ECO:0000256" key="15">
    <source>
        <dbReference type="RuleBase" id="RU000485"/>
    </source>
</evidence>
<sequence length="469" mass="47861">MAELGLIGAGVMGSALALNLAEKGHRVVLSDLDLARCEAAAARAVAEGLPGRIEPVANPRAMVRALARPRAVMILAPAGDPTEAVIADTAQYLERGDAIADLGNADFHDTRRRAGKIGDLGIGYLGIGVSGGAEGARHGPAMMAGGSAEAWDLLAPALESIAASYEGTPCCTFHGPDGAGHFIKTVHNGIEYADMEAIAETYGLMRDGLGMEAAAIGAQFTAWNDGPLASYLVEIAGTVAGITDAASGTPLLDVIDDRAGQKGTGRWSVIEALHLGAPASTLAAAVEARNGSARKDERLAFEAQYGAAPRPVTGLAPEDLEAALLATRLVGLAQGFAILSAASRTYGWGLAPAAVARNWRAGCIIRSVLLGEIAEAQDGAPDAPLLASPVLAAKLTEALPGLRRVLATALAAGHPVPGMAAALIHIDAMRTGRGTANMLQGLRDYFGSHGFERIGAPGKVAHGPWLDAG</sequence>
<evidence type="ECO:0000256" key="6">
    <source>
        <dbReference type="ARBA" id="ARBA00018193"/>
    </source>
</evidence>
<dbReference type="Proteomes" id="UP000305888">
    <property type="component" value="Chromosome"/>
</dbReference>
<feature type="binding site" evidence="14">
    <location>
        <position position="443"/>
    </location>
    <ligand>
        <name>substrate</name>
        <note>ligand shared between dimeric partners</note>
    </ligand>
</feature>
<dbReference type="KEGG" id="ppru:FDP22_06385"/>
<proteinExistence type="inferred from homology"/>
<feature type="active site" description="Proton acceptor" evidence="13">
    <location>
        <position position="184"/>
    </location>
</feature>
<feature type="binding site" description="in other chain" evidence="14">
    <location>
        <position position="104"/>
    </location>
    <ligand>
        <name>substrate</name>
        <note>ligand shared between dimeric partners</note>
    </ligand>
</feature>
<evidence type="ECO:0000256" key="12">
    <source>
        <dbReference type="PIRNR" id="PIRNR000109"/>
    </source>
</evidence>
<evidence type="ECO:0000256" key="11">
    <source>
        <dbReference type="ARBA" id="ARBA00048640"/>
    </source>
</evidence>
<dbReference type="Pfam" id="PF00393">
    <property type="entry name" value="6PGD"/>
    <property type="match status" value="1"/>
</dbReference>
<protein>
    <recommendedName>
        <fullName evidence="6 12">6-phosphogluconate dehydrogenase, decarboxylating</fullName>
        <ecNumber evidence="5 12">1.1.1.44</ecNumber>
    </recommendedName>
</protein>
<dbReference type="Gene3D" id="1.10.1040.10">
    <property type="entry name" value="N-(1-d-carboxylethyl)-l-norvaline Dehydrogenase, domain 2"/>
    <property type="match status" value="1"/>
</dbReference>
<dbReference type="PIRSF" id="PIRSF000109">
    <property type="entry name" value="6PGD"/>
    <property type="match status" value="1"/>
</dbReference>
<dbReference type="GO" id="GO:0050661">
    <property type="term" value="F:NADP binding"/>
    <property type="evidence" value="ECO:0007669"/>
    <property type="project" value="InterPro"/>
</dbReference>
<comment type="similarity">
    <text evidence="3 12 15">Belongs to the 6-phosphogluconate dehydrogenase family.</text>
</comment>
<evidence type="ECO:0000313" key="18">
    <source>
        <dbReference type="Proteomes" id="UP000305888"/>
    </source>
</evidence>
<dbReference type="GO" id="GO:0004616">
    <property type="term" value="F:phosphogluconate dehydrogenase (decarboxylating) activity"/>
    <property type="evidence" value="ECO:0007669"/>
    <property type="project" value="UniProtKB-EC"/>
</dbReference>
<dbReference type="NCBIfam" id="TIGR00873">
    <property type="entry name" value="gnd"/>
    <property type="match status" value="1"/>
</dbReference>
<feature type="active site" description="Proton donor" evidence="13">
    <location>
        <position position="191"/>
    </location>
</feature>
<dbReference type="GO" id="GO:0019521">
    <property type="term" value="P:D-gluconate metabolic process"/>
    <property type="evidence" value="ECO:0007669"/>
    <property type="project" value="UniProtKB-KW"/>
</dbReference>
<dbReference type="NCBIfam" id="NF006765">
    <property type="entry name" value="PRK09287.1"/>
    <property type="match status" value="1"/>
</dbReference>
<dbReference type="PROSITE" id="PS00461">
    <property type="entry name" value="6PGD"/>
    <property type="match status" value="1"/>
</dbReference>
<dbReference type="UniPathway" id="UPA00115">
    <property type="reaction ID" value="UER00410"/>
</dbReference>
<dbReference type="EMBL" id="CP040818">
    <property type="protein sequence ID" value="QDL91443.1"/>
    <property type="molecule type" value="Genomic_DNA"/>
</dbReference>
<evidence type="ECO:0000256" key="9">
    <source>
        <dbReference type="ARBA" id="ARBA00023064"/>
    </source>
</evidence>
<dbReference type="OrthoDB" id="9804542at2"/>
<keyword evidence="9 15" id="KW-0311">Gluconate utilization</keyword>
<dbReference type="SMART" id="SM01350">
    <property type="entry name" value="6PGD"/>
    <property type="match status" value="1"/>
</dbReference>
<reference evidence="17 18" key="1">
    <citation type="submission" date="2019-06" db="EMBL/GenBank/DDBJ databases">
        <title>Genome sequence of Rhodobacteraceae bacterium D4M1.</title>
        <authorList>
            <person name="Cao J."/>
        </authorList>
    </citation>
    <scope>NUCLEOTIDE SEQUENCE [LARGE SCALE GENOMIC DNA]</scope>
    <source>
        <strain evidence="17 18">D4M1</strain>
    </source>
</reference>
<evidence type="ECO:0000256" key="5">
    <source>
        <dbReference type="ARBA" id="ARBA00013011"/>
    </source>
</evidence>
<evidence type="ECO:0000256" key="8">
    <source>
        <dbReference type="ARBA" id="ARBA00023002"/>
    </source>
</evidence>
<evidence type="ECO:0000256" key="1">
    <source>
        <dbReference type="ARBA" id="ARBA00002526"/>
    </source>
</evidence>
<evidence type="ECO:0000256" key="7">
    <source>
        <dbReference type="ARBA" id="ARBA00022857"/>
    </source>
</evidence>
<evidence type="ECO:0000256" key="13">
    <source>
        <dbReference type="PIRSR" id="PIRSR000109-1"/>
    </source>
</evidence>
<dbReference type="InterPro" id="IPR036291">
    <property type="entry name" value="NAD(P)-bd_dom_sf"/>
</dbReference>
<dbReference type="Pfam" id="PF03446">
    <property type="entry name" value="NAD_binding_2"/>
    <property type="match status" value="1"/>
</dbReference>
<dbReference type="PANTHER" id="PTHR11811">
    <property type="entry name" value="6-PHOSPHOGLUCONATE DEHYDROGENASE"/>
    <property type="match status" value="1"/>
</dbReference>
<comment type="pathway">
    <text evidence="2 12 15">Carbohydrate degradation; pentose phosphate pathway; D-ribulose 5-phosphate from D-glucose 6-phosphate (oxidative stage): step 3/3.</text>
</comment>
<feature type="binding site" description="in other chain" evidence="14">
    <location>
        <begin position="130"/>
        <end position="132"/>
    </location>
    <ligand>
        <name>substrate</name>
        <note>ligand shared between dimeric partners</note>
    </ligand>
</feature>
<dbReference type="InterPro" id="IPR006113">
    <property type="entry name" value="6PGDH_Gnd/GntZ"/>
</dbReference>
<keyword evidence="7 12" id="KW-0521">NADP</keyword>
<dbReference type="SUPFAM" id="SSF51735">
    <property type="entry name" value="NAD(P)-binding Rossmann-fold domains"/>
    <property type="match status" value="1"/>
</dbReference>
<comment type="catalytic activity">
    <reaction evidence="11 12 15">
        <text>6-phospho-D-gluconate + NADP(+) = D-ribulose 5-phosphate + CO2 + NADPH</text>
        <dbReference type="Rhea" id="RHEA:10116"/>
        <dbReference type="ChEBI" id="CHEBI:16526"/>
        <dbReference type="ChEBI" id="CHEBI:57783"/>
        <dbReference type="ChEBI" id="CHEBI:58121"/>
        <dbReference type="ChEBI" id="CHEBI:58349"/>
        <dbReference type="ChEBI" id="CHEBI:58759"/>
        <dbReference type="EC" id="1.1.1.44"/>
    </reaction>
</comment>
<dbReference type="EC" id="1.1.1.44" evidence="5 12"/>
<feature type="binding site" description="in other chain" evidence="14">
    <location>
        <begin position="187"/>
        <end position="188"/>
    </location>
    <ligand>
        <name>substrate</name>
        <note>ligand shared between dimeric partners</note>
    </ligand>
</feature>
<feature type="binding site" evidence="14">
    <location>
        <position position="449"/>
    </location>
    <ligand>
        <name>substrate</name>
        <note>ligand shared between dimeric partners</note>
    </ligand>
</feature>
<dbReference type="Gene3D" id="1.20.5.320">
    <property type="entry name" value="6-Phosphogluconate Dehydrogenase, domain 3"/>
    <property type="match status" value="1"/>
</dbReference>
<dbReference type="RefSeq" id="WP_138577773.1">
    <property type="nucleotide sequence ID" value="NZ_CP040818.1"/>
</dbReference>
<feature type="domain" description="6-phosphogluconate dehydrogenase C-terminal" evidence="16">
    <location>
        <begin position="180"/>
        <end position="466"/>
    </location>
</feature>
<gene>
    <name evidence="17" type="primary">gndA</name>
    <name evidence="17" type="ORF">FDP22_06385</name>
</gene>
<evidence type="ECO:0000259" key="16">
    <source>
        <dbReference type="SMART" id="SM01350"/>
    </source>
</evidence>
<evidence type="ECO:0000256" key="4">
    <source>
        <dbReference type="ARBA" id="ARBA00011738"/>
    </source>
</evidence>
<feature type="binding site" description="in other chain" evidence="14">
    <location>
        <position position="262"/>
    </location>
    <ligand>
        <name>substrate</name>
        <note>ligand shared between dimeric partners</note>
    </ligand>
</feature>
<dbReference type="InterPro" id="IPR006115">
    <property type="entry name" value="6PGDH_NADP-bd"/>
</dbReference>
<dbReference type="InterPro" id="IPR006184">
    <property type="entry name" value="6PGdom_BS"/>
</dbReference>
<dbReference type="InterPro" id="IPR006114">
    <property type="entry name" value="6PGDH_C"/>
</dbReference>
<evidence type="ECO:0000256" key="2">
    <source>
        <dbReference type="ARBA" id="ARBA00004874"/>
    </source>
</evidence>
<feature type="binding site" description="in other chain" evidence="14">
    <location>
        <position position="192"/>
    </location>
    <ligand>
        <name>substrate</name>
        <note>ligand shared between dimeric partners</note>
    </ligand>
</feature>
<organism evidence="17 18">
    <name type="scientific">Paroceanicella profunda</name>
    <dbReference type="NCBI Taxonomy" id="2579971"/>
    <lineage>
        <taxon>Bacteria</taxon>
        <taxon>Pseudomonadati</taxon>
        <taxon>Pseudomonadota</taxon>
        <taxon>Alphaproteobacteria</taxon>
        <taxon>Rhodobacterales</taxon>
        <taxon>Paracoccaceae</taxon>
        <taxon>Paroceanicella</taxon>
    </lineage>
</organism>
<dbReference type="AlphaFoldDB" id="A0A5B8FZ03"/>
<dbReference type="PRINTS" id="PR00076">
    <property type="entry name" value="6PGDHDRGNASE"/>
</dbReference>
<keyword evidence="10 12" id="KW-0570">Pentose shunt</keyword>
<dbReference type="SUPFAM" id="SSF48179">
    <property type="entry name" value="6-phosphogluconate dehydrogenase C-terminal domain-like"/>
    <property type="match status" value="1"/>
</dbReference>
<name>A0A5B8FZ03_9RHOB</name>
<comment type="function">
    <text evidence="1 12">Catalyzes the oxidative decarboxylation of 6-phosphogluconate to ribulose 5-phosphate and CO(2), with concomitant reduction of NADP to NADPH.</text>
</comment>
<dbReference type="FunFam" id="1.10.1040.10:FF:000032">
    <property type="entry name" value="6-phosphogluconate dehydrogenase, decarboxylating"/>
    <property type="match status" value="1"/>
</dbReference>
<evidence type="ECO:0000256" key="3">
    <source>
        <dbReference type="ARBA" id="ARBA00008419"/>
    </source>
</evidence>
<comment type="subunit">
    <text evidence="4 12">Homodimer.</text>
</comment>
<dbReference type="InterPro" id="IPR008927">
    <property type="entry name" value="6-PGluconate_DH-like_C_sf"/>
</dbReference>
<keyword evidence="8 12" id="KW-0560">Oxidoreductase</keyword>
<keyword evidence="18" id="KW-1185">Reference proteome</keyword>
<evidence type="ECO:0000256" key="10">
    <source>
        <dbReference type="ARBA" id="ARBA00023126"/>
    </source>
</evidence>
<dbReference type="InterPro" id="IPR006183">
    <property type="entry name" value="Pgluconate_DH"/>
</dbReference>
<dbReference type="Gene3D" id="3.40.50.720">
    <property type="entry name" value="NAD(P)-binding Rossmann-like Domain"/>
    <property type="match status" value="1"/>
</dbReference>
<evidence type="ECO:0000256" key="14">
    <source>
        <dbReference type="PIRSR" id="PIRSR000109-2"/>
    </source>
</evidence>
<accession>A0A5B8FZ03</accession>
<dbReference type="GO" id="GO:0006098">
    <property type="term" value="P:pentose-phosphate shunt"/>
    <property type="evidence" value="ECO:0007669"/>
    <property type="project" value="UniProtKB-UniPathway"/>
</dbReference>
<dbReference type="InterPro" id="IPR013328">
    <property type="entry name" value="6PGD_dom2"/>
</dbReference>
<feature type="binding site" description="in other chain" evidence="14">
    <location>
        <position position="289"/>
    </location>
    <ligand>
        <name>substrate</name>
        <note>ligand shared between dimeric partners</note>
    </ligand>
</feature>